<name>A0ABW1RY05_9LACO</name>
<dbReference type="EMBL" id="JBHSSC010000009">
    <property type="protein sequence ID" value="MFC6180348.1"/>
    <property type="molecule type" value="Genomic_DNA"/>
</dbReference>
<evidence type="ECO:0000313" key="2">
    <source>
        <dbReference type="Proteomes" id="UP001596282"/>
    </source>
</evidence>
<reference evidence="2" key="1">
    <citation type="journal article" date="2019" name="Int. J. Syst. Evol. Microbiol.">
        <title>The Global Catalogue of Microorganisms (GCM) 10K type strain sequencing project: providing services to taxonomists for standard genome sequencing and annotation.</title>
        <authorList>
            <consortium name="The Broad Institute Genomics Platform"/>
            <consortium name="The Broad Institute Genome Sequencing Center for Infectious Disease"/>
            <person name="Wu L."/>
            <person name="Ma J."/>
        </authorList>
    </citation>
    <scope>NUCLEOTIDE SEQUENCE [LARGE SCALE GENOMIC DNA]</scope>
    <source>
        <strain evidence="2">CCM 8933</strain>
    </source>
</reference>
<organism evidence="1 2">
    <name type="scientific">Lactiplantibacillus daowaiensis</name>
    <dbReference type="NCBI Taxonomy" id="2559918"/>
    <lineage>
        <taxon>Bacteria</taxon>
        <taxon>Bacillati</taxon>
        <taxon>Bacillota</taxon>
        <taxon>Bacilli</taxon>
        <taxon>Lactobacillales</taxon>
        <taxon>Lactobacillaceae</taxon>
        <taxon>Lactiplantibacillus</taxon>
    </lineage>
</organism>
<proteinExistence type="predicted"/>
<evidence type="ECO:0000313" key="1">
    <source>
        <dbReference type="EMBL" id="MFC6180348.1"/>
    </source>
</evidence>
<dbReference type="RefSeq" id="WP_137627722.1">
    <property type="nucleotide sequence ID" value="NZ_BJDJ01000003.1"/>
</dbReference>
<comment type="caution">
    <text evidence="1">The sequence shown here is derived from an EMBL/GenBank/DDBJ whole genome shotgun (WGS) entry which is preliminary data.</text>
</comment>
<accession>A0ABW1RY05</accession>
<keyword evidence="2" id="KW-1185">Reference proteome</keyword>
<protein>
    <submittedName>
        <fullName evidence="1">Uncharacterized protein</fullName>
    </submittedName>
</protein>
<gene>
    <name evidence="1" type="ORF">ACFP5Y_03830</name>
</gene>
<sequence length="164" mass="18111">MPVDSNGKTFDLSAARYMQTYLTFHSQSLLLTGFQKGEKLNVAPTGDIVTVQQTFEGDGMFFISDDHTGNVNLTTVPSSHINNLFQYLLDFMNSADISDPSQDPTFMLKSINRLTGRVIHAENCLFSGQPQEQDNDGANTLAWKALSGNCFVTRPTPDEIALLQ</sequence>
<dbReference type="Proteomes" id="UP001596282">
    <property type="component" value="Unassembled WGS sequence"/>
</dbReference>